<gene>
    <name evidence="1" type="ORF">TNCT_663501</name>
</gene>
<accession>A0A8X6JP19</accession>
<keyword evidence="2" id="KW-1185">Reference proteome</keyword>
<proteinExistence type="predicted"/>
<reference evidence="1" key="1">
    <citation type="submission" date="2020-07" db="EMBL/GenBank/DDBJ databases">
        <title>Multicomponent nature underlies the extraordinary mechanical properties of spider dragline silk.</title>
        <authorList>
            <person name="Kono N."/>
            <person name="Nakamura H."/>
            <person name="Mori M."/>
            <person name="Yoshida Y."/>
            <person name="Ohtoshi R."/>
            <person name="Malay A.D."/>
            <person name="Moran D.A.P."/>
            <person name="Tomita M."/>
            <person name="Numata K."/>
            <person name="Arakawa K."/>
        </authorList>
    </citation>
    <scope>NUCLEOTIDE SEQUENCE</scope>
</reference>
<evidence type="ECO:0000313" key="2">
    <source>
        <dbReference type="Proteomes" id="UP000887116"/>
    </source>
</evidence>
<dbReference type="Proteomes" id="UP000887116">
    <property type="component" value="Unassembled WGS sequence"/>
</dbReference>
<sequence>MVRIGFVRWIGLARPVICPVRSTYVKPNDLFFWRRMKFLVNDTLEDSAQVKIIDASVENNTAPRIFEKRHQSFNRISDCTTTRIVVTSVL</sequence>
<evidence type="ECO:0000313" key="1">
    <source>
        <dbReference type="EMBL" id="GFR14241.1"/>
    </source>
</evidence>
<dbReference type="AlphaFoldDB" id="A0A8X6JP19"/>
<protein>
    <submittedName>
        <fullName evidence="1">Uncharacterized protein</fullName>
    </submittedName>
</protein>
<organism evidence="1 2">
    <name type="scientific">Trichonephila clavata</name>
    <name type="common">Joro spider</name>
    <name type="synonym">Nephila clavata</name>
    <dbReference type="NCBI Taxonomy" id="2740835"/>
    <lineage>
        <taxon>Eukaryota</taxon>
        <taxon>Metazoa</taxon>
        <taxon>Ecdysozoa</taxon>
        <taxon>Arthropoda</taxon>
        <taxon>Chelicerata</taxon>
        <taxon>Arachnida</taxon>
        <taxon>Araneae</taxon>
        <taxon>Araneomorphae</taxon>
        <taxon>Entelegynae</taxon>
        <taxon>Araneoidea</taxon>
        <taxon>Nephilidae</taxon>
        <taxon>Trichonephila</taxon>
    </lineage>
</organism>
<dbReference type="EMBL" id="BMAO01036948">
    <property type="protein sequence ID" value="GFR14241.1"/>
    <property type="molecule type" value="Genomic_DNA"/>
</dbReference>
<comment type="caution">
    <text evidence="1">The sequence shown here is derived from an EMBL/GenBank/DDBJ whole genome shotgun (WGS) entry which is preliminary data.</text>
</comment>
<name>A0A8X6JP19_TRICU</name>